<reference evidence="3" key="1">
    <citation type="submission" date="2022-11" db="UniProtKB">
        <authorList>
            <consortium name="WormBaseParasite"/>
        </authorList>
    </citation>
    <scope>IDENTIFICATION</scope>
</reference>
<sequence>MQTVTRLQRRKALHHPFPKFEDPLAPLMLLTDYLVFRPVFNLFNHYDKVGESILGSTLNHKITIHHTDVDQNGFFFVQTRSHIISKQRGIIEGQIFDEKHRCILTYRQENFVQ</sequence>
<dbReference type="AlphaFoldDB" id="A0A914YIC5"/>
<evidence type="ECO:0000313" key="3">
    <source>
        <dbReference type="WBParaSite" id="PSU_v2.g18569.t1"/>
    </source>
</evidence>
<proteinExistence type="predicted"/>
<name>A0A914YIC5_9BILA</name>
<dbReference type="SUPFAM" id="SSF54637">
    <property type="entry name" value="Thioesterase/thiol ester dehydrase-isomerase"/>
    <property type="match status" value="1"/>
</dbReference>
<dbReference type="Gene3D" id="2.40.160.210">
    <property type="entry name" value="Acyl-CoA thioesterase, double hotdog domain"/>
    <property type="match status" value="1"/>
</dbReference>
<evidence type="ECO:0000259" key="1">
    <source>
        <dbReference type="Pfam" id="PF20789"/>
    </source>
</evidence>
<evidence type="ECO:0000313" key="2">
    <source>
        <dbReference type="Proteomes" id="UP000887577"/>
    </source>
</evidence>
<dbReference type="InterPro" id="IPR042171">
    <property type="entry name" value="Acyl-CoA_hotdog"/>
</dbReference>
<dbReference type="InterPro" id="IPR029069">
    <property type="entry name" value="HotDog_dom_sf"/>
</dbReference>
<organism evidence="2 3">
    <name type="scientific">Panagrolaimus superbus</name>
    <dbReference type="NCBI Taxonomy" id="310955"/>
    <lineage>
        <taxon>Eukaryota</taxon>
        <taxon>Metazoa</taxon>
        <taxon>Ecdysozoa</taxon>
        <taxon>Nematoda</taxon>
        <taxon>Chromadorea</taxon>
        <taxon>Rhabditida</taxon>
        <taxon>Tylenchina</taxon>
        <taxon>Panagrolaimomorpha</taxon>
        <taxon>Panagrolaimoidea</taxon>
        <taxon>Panagrolaimidae</taxon>
        <taxon>Panagrolaimus</taxon>
    </lineage>
</organism>
<feature type="domain" description="Acyl-CoA thioesterase-like C-terminal" evidence="1">
    <location>
        <begin position="22"/>
        <end position="112"/>
    </location>
</feature>
<keyword evidence="2" id="KW-1185">Reference proteome</keyword>
<dbReference type="InterPro" id="IPR049450">
    <property type="entry name" value="ACOT8-like_C"/>
</dbReference>
<dbReference type="WBParaSite" id="PSU_v2.g18569.t1">
    <property type="protein sequence ID" value="PSU_v2.g18569.t1"/>
    <property type="gene ID" value="PSU_v2.g18569"/>
</dbReference>
<accession>A0A914YIC5</accession>
<dbReference type="Proteomes" id="UP000887577">
    <property type="component" value="Unplaced"/>
</dbReference>
<dbReference type="Pfam" id="PF20789">
    <property type="entry name" value="4HBT_3C"/>
    <property type="match status" value="1"/>
</dbReference>
<protein>
    <recommendedName>
        <fullName evidence="1">Acyl-CoA thioesterase-like C-terminal domain-containing protein</fullName>
    </recommendedName>
</protein>